<proteinExistence type="predicted"/>
<dbReference type="EMBL" id="CAJFCV020000006">
    <property type="protein sequence ID" value="CAG9129206.1"/>
    <property type="molecule type" value="Genomic_DNA"/>
</dbReference>
<evidence type="ECO:0000313" key="4">
    <source>
        <dbReference type="Proteomes" id="UP000095284"/>
    </source>
</evidence>
<name>A0A1I7S9S4_BURXY</name>
<dbReference type="AlphaFoldDB" id="A0A1I7S9S4"/>
<feature type="region of interest" description="Disordered" evidence="1">
    <location>
        <begin position="83"/>
        <end position="106"/>
    </location>
</feature>
<dbReference type="WBParaSite" id="BXY_0977100.1">
    <property type="protein sequence ID" value="BXY_0977100.1"/>
    <property type="gene ID" value="BXY_0977100"/>
</dbReference>
<sequence>MKLFVAVLPLLVAAALAEHDLENLESFLRRLDRSVKVNLNLNLHSGLPSLPDILGLREGVPNIPRPQSIPVPRLVHADPSLDEDDDIEDLNNLNLGNPLSRPRRNKGYDNFYFLPSRG</sequence>
<keyword evidence="2" id="KW-0732">Signal</keyword>
<evidence type="ECO:0000313" key="3">
    <source>
        <dbReference type="EMBL" id="CAD5233796.1"/>
    </source>
</evidence>
<accession>A0A1I7S9S4</accession>
<feature type="signal peptide" evidence="2">
    <location>
        <begin position="1"/>
        <end position="17"/>
    </location>
</feature>
<evidence type="ECO:0000256" key="2">
    <source>
        <dbReference type="SAM" id="SignalP"/>
    </source>
</evidence>
<dbReference type="Proteomes" id="UP000095284">
    <property type="component" value="Unplaced"/>
</dbReference>
<evidence type="ECO:0000313" key="5">
    <source>
        <dbReference type="Proteomes" id="UP000659654"/>
    </source>
</evidence>
<reference evidence="3" key="2">
    <citation type="submission" date="2020-09" db="EMBL/GenBank/DDBJ databases">
        <authorList>
            <person name="Kikuchi T."/>
        </authorList>
    </citation>
    <scope>NUCLEOTIDE SEQUENCE</scope>
    <source>
        <strain evidence="3">Ka4C1</strain>
    </source>
</reference>
<organism evidence="4 6">
    <name type="scientific">Bursaphelenchus xylophilus</name>
    <name type="common">Pinewood nematode worm</name>
    <name type="synonym">Aphelenchoides xylophilus</name>
    <dbReference type="NCBI Taxonomy" id="6326"/>
    <lineage>
        <taxon>Eukaryota</taxon>
        <taxon>Metazoa</taxon>
        <taxon>Ecdysozoa</taxon>
        <taxon>Nematoda</taxon>
        <taxon>Chromadorea</taxon>
        <taxon>Rhabditida</taxon>
        <taxon>Tylenchina</taxon>
        <taxon>Tylenchomorpha</taxon>
        <taxon>Aphelenchoidea</taxon>
        <taxon>Aphelenchoididae</taxon>
        <taxon>Bursaphelenchus</taxon>
    </lineage>
</organism>
<dbReference type="Proteomes" id="UP000582659">
    <property type="component" value="Unassembled WGS sequence"/>
</dbReference>
<protein>
    <submittedName>
        <fullName evidence="3">(pine wood nematode) hypothetical protein</fullName>
    </submittedName>
</protein>
<reference evidence="6" key="1">
    <citation type="submission" date="2016-11" db="UniProtKB">
        <authorList>
            <consortium name="WormBaseParasite"/>
        </authorList>
    </citation>
    <scope>IDENTIFICATION</scope>
</reference>
<feature type="chain" id="PRO_5036022106" evidence="2">
    <location>
        <begin position="18"/>
        <end position="118"/>
    </location>
</feature>
<keyword evidence="5" id="KW-1185">Reference proteome</keyword>
<evidence type="ECO:0000313" key="6">
    <source>
        <dbReference type="WBParaSite" id="BXY_0977100.1"/>
    </source>
</evidence>
<dbReference type="EMBL" id="CAJFDI010000006">
    <property type="protein sequence ID" value="CAD5233796.1"/>
    <property type="molecule type" value="Genomic_DNA"/>
</dbReference>
<dbReference type="Proteomes" id="UP000659654">
    <property type="component" value="Unassembled WGS sequence"/>
</dbReference>
<evidence type="ECO:0000256" key="1">
    <source>
        <dbReference type="SAM" id="MobiDB-lite"/>
    </source>
</evidence>
<gene>
    <name evidence="3" type="ORF">BXYJ_LOCUS13887</name>
</gene>